<dbReference type="GO" id="GO:0004301">
    <property type="term" value="F:epoxide hydrolase activity"/>
    <property type="evidence" value="ECO:0007669"/>
    <property type="project" value="TreeGrafter"/>
</dbReference>
<dbReference type="PANTHER" id="PTHR21661">
    <property type="entry name" value="EPOXIDE HYDROLASE 1-RELATED"/>
    <property type="match status" value="1"/>
</dbReference>
<keyword evidence="3" id="KW-0378">Hydrolase</keyword>
<gene>
    <name evidence="5" type="ORF">GP486_005696</name>
</gene>
<feature type="domain" description="Epoxide hydrolase N-terminal" evidence="4">
    <location>
        <begin position="5"/>
        <end position="117"/>
    </location>
</feature>
<protein>
    <recommendedName>
        <fullName evidence="4">Epoxide hydrolase N-terminal domain-containing protein</fullName>
    </recommendedName>
</protein>
<dbReference type="InterPro" id="IPR010497">
    <property type="entry name" value="Epoxide_hydro_N"/>
</dbReference>
<comment type="similarity">
    <text evidence="1">Belongs to the peptidase S33 family.</text>
</comment>
<keyword evidence="2" id="KW-0058">Aromatic hydrocarbons catabolism</keyword>
<sequence>MAEPTPFNIHVADDLLKWIRQRVSTARIPPLVDLPADKKWSYGTPPDVVQHLAHYWATAYDWRAVEARLNSTFRQFTIPISESGEDLTIHFVHHKSPHPNAIPLLFQHGWPGSFLEVGKIIDSLTNPEKPTQQQAYHVVAPSLPGFTFSSSPKKPGFGVRKMAAVNHKLMLALGYKKYMVQGGDWGSMVVRLMALDYPEACKACHLNMMVALPPSALRNPRELAYLALSWLTPTDKAMLGRLQWFMKHETGYSELQATKSQTLNYALMDSPVGILAWIREKLEAASEDDYVWEDEDVITWVMLYLANGTSGHSEIFRDSKYGTLKADLLERIIPPEVVVGGSWFPKEVYFIPRWWARCRVATNIVYWKEHNKGGHFAAWERPTELVEDVREFTEKVPEESLEALRKAGSV</sequence>
<comment type="caution">
    <text evidence="5">The sequence shown here is derived from an EMBL/GenBank/DDBJ whole genome shotgun (WGS) entry which is preliminary data.</text>
</comment>
<dbReference type="Pfam" id="PF06441">
    <property type="entry name" value="EHN"/>
    <property type="match status" value="1"/>
</dbReference>
<evidence type="ECO:0000313" key="6">
    <source>
        <dbReference type="Proteomes" id="UP000750711"/>
    </source>
</evidence>
<dbReference type="Proteomes" id="UP000750711">
    <property type="component" value="Unassembled WGS sequence"/>
</dbReference>
<dbReference type="GO" id="GO:0097176">
    <property type="term" value="P:epoxide metabolic process"/>
    <property type="evidence" value="ECO:0007669"/>
    <property type="project" value="TreeGrafter"/>
</dbReference>
<name>A0A9P8L8S1_9PEZI</name>
<dbReference type="Gene3D" id="3.40.50.1820">
    <property type="entry name" value="alpha/beta hydrolase"/>
    <property type="match status" value="1"/>
</dbReference>
<dbReference type="InterPro" id="IPR000639">
    <property type="entry name" value="Epox_hydrolase-like"/>
</dbReference>
<dbReference type="InterPro" id="IPR029058">
    <property type="entry name" value="AB_hydrolase_fold"/>
</dbReference>
<dbReference type="AlphaFoldDB" id="A0A9P8L8S1"/>
<evidence type="ECO:0000256" key="1">
    <source>
        <dbReference type="ARBA" id="ARBA00010088"/>
    </source>
</evidence>
<proteinExistence type="inferred from homology"/>
<dbReference type="PANTHER" id="PTHR21661:SF35">
    <property type="entry name" value="EPOXIDE HYDROLASE"/>
    <property type="match status" value="1"/>
</dbReference>
<accession>A0A9P8L8S1</accession>
<dbReference type="EMBL" id="JAGHQM010001118">
    <property type="protein sequence ID" value="KAH0556382.1"/>
    <property type="molecule type" value="Genomic_DNA"/>
</dbReference>
<evidence type="ECO:0000313" key="5">
    <source>
        <dbReference type="EMBL" id="KAH0556382.1"/>
    </source>
</evidence>
<dbReference type="SUPFAM" id="SSF53474">
    <property type="entry name" value="alpha/beta-Hydrolases"/>
    <property type="match status" value="1"/>
</dbReference>
<organism evidence="5 6">
    <name type="scientific">Trichoglossum hirsutum</name>
    <dbReference type="NCBI Taxonomy" id="265104"/>
    <lineage>
        <taxon>Eukaryota</taxon>
        <taxon>Fungi</taxon>
        <taxon>Dikarya</taxon>
        <taxon>Ascomycota</taxon>
        <taxon>Pezizomycotina</taxon>
        <taxon>Geoglossomycetes</taxon>
        <taxon>Geoglossales</taxon>
        <taxon>Geoglossaceae</taxon>
        <taxon>Trichoglossum</taxon>
    </lineage>
</organism>
<evidence type="ECO:0000256" key="2">
    <source>
        <dbReference type="ARBA" id="ARBA00022797"/>
    </source>
</evidence>
<dbReference type="PRINTS" id="PR00412">
    <property type="entry name" value="EPOXHYDRLASE"/>
</dbReference>
<keyword evidence="6" id="KW-1185">Reference proteome</keyword>
<reference evidence="5" key="1">
    <citation type="submission" date="2021-03" db="EMBL/GenBank/DDBJ databases">
        <title>Comparative genomics and phylogenomic investigation of the class Geoglossomycetes provide insights into ecological specialization and systematics.</title>
        <authorList>
            <person name="Melie T."/>
            <person name="Pirro S."/>
            <person name="Miller A.N."/>
            <person name="Quandt A."/>
        </authorList>
    </citation>
    <scope>NUCLEOTIDE SEQUENCE</scope>
    <source>
        <strain evidence="5">CAQ_001_2017</strain>
    </source>
</reference>
<dbReference type="PIRSF" id="PIRSF001112">
    <property type="entry name" value="Epoxide_hydrolase"/>
    <property type="match status" value="1"/>
</dbReference>
<dbReference type="InterPro" id="IPR016292">
    <property type="entry name" value="Epoxide_hydrolase"/>
</dbReference>
<evidence type="ECO:0000259" key="4">
    <source>
        <dbReference type="Pfam" id="PF06441"/>
    </source>
</evidence>
<evidence type="ECO:0000256" key="3">
    <source>
        <dbReference type="ARBA" id="ARBA00022801"/>
    </source>
</evidence>